<dbReference type="PANTHER" id="PTHR13847">
    <property type="entry name" value="SARCOSINE DEHYDROGENASE-RELATED"/>
    <property type="match status" value="1"/>
</dbReference>
<dbReference type="Gene3D" id="2.102.10.10">
    <property type="entry name" value="Rieske [2Fe-2S] iron-sulphur domain"/>
    <property type="match status" value="1"/>
</dbReference>
<evidence type="ECO:0000256" key="3">
    <source>
        <dbReference type="ARBA" id="ARBA00023004"/>
    </source>
</evidence>
<accession>A0A1I1UYC1</accession>
<dbReference type="PROSITE" id="PS51296">
    <property type="entry name" value="RIESKE"/>
    <property type="match status" value="1"/>
</dbReference>
<dbReference type="InterPro" id="IPR017941">
    <property type="entry name" value="Rieske_2Fe-2S"/>
</dbReference>
<dbReference type="RefSeq" id="WP_096330090.1">
    <property type="nucleotide sequence ID" value="NZ_FOMX01000004.1"/>
</dbReference>
<dbReference type="InterPro" id="IPR036188">
    <property type="entry name" value="FAD/NAD-bd_sf"/>
</dbReference>
<evidence type="ECO:0000259" key="5">
    <source>
        <dbReference type="PROSITE" id="PS51296"/>
    </source>
</evidence>
<dbReference type="Gene3D" id="3.30.9.10">
    <property type="entry name" value="D-Amino Acid Oxidase, subunit A, domain 2"/>
    <property type="match status" value="1"/>
</dbReference>
<evidence type="ECO:0000313" key="6">
    <source>
        <dbReference type="EMBL" id="SFD74698.1"/>
    </source>
</evidence>
<dbReference type="SUPFAM" id="SSF51905">
    <property type="entry name" value="FAD/NAD(P)-binding domain"/>
    <property type="match status" value="1"/>
</dbReference>
<dbReference type="FunFam" id="2.102.10.10:FF:000014">
    <property type="entry name" value="Oxidoreductase, FAD dependent"/>
    <property type="match status" value="1"/>
</dbReference>
<evidence type="ECO:0000256" key="4">
    <source>
        <dbReference type="ARBA" id="ARBA00023014"/>
    </source>
</evidence>
<dbReference type="STRING" id="54.SAMN02745121_01327"/>
<dbReference type="GO" id="GO:0005737">
    <property type="term" value="C:cytoplasm"/>
    <property type="evidence" value="ECO:0007669"/>
    <property type="project" value="TreeGrafter"/>
</dbReference>
<dbReference type="Proteomes" id="UP000199400">
    <property type="component" value="Unassembled WGS sequence"/>
</dbReference>
<gene>
    <name evidence="6" type="ORF">SAMN02745121_01327</name>
</gene>
<dbReference type="GO" id="GO:0046872">
    <property type="term" value="F:metal ion binding"/>
    <property type="evidence" value="ECO:0007669"/>
    <property type="project" value="UniProtKB-KW"/>
</dbReference>
<dbReference type="Pfam" id="PF00355">
    <property type="entry name" value="Rieske"/>
    <property type="match status" value="1"/>
</dbReference>
<dbReference type="OrthoDB" id="9767869at2"/>
<dbReference type="GO" id="GO:0051537">
    <property type="term" value="F:2 iron, 2 sulfur cluster binding"/>
    <property type="evidence" value="ECO:0007669"/>
    <property type="project" value="UniProtKB-KW"/>
</dbReference>
<organism evidence="6 7">
    <name type="scientific">Nannocystis exedens</name>
    <dbReference type="NCBI Taxonomy" id="54"/>
    <lineage>
        <taxon>Bacteria</taxon>
        <taxon>Pseudomonadati</taxon>
        <taxon>Myxococcota</taxon>
        <taxon>Polyangia</taxon>
        <taxon>Nannocystales</taxon>
        <taxon>Nannocystaceae</taxon>
        <taxon>Nannocystis</taxon>
    </lineage>
</organism>
<name>A0A1I1UYC1_9BACT</name>
<dbReference type="PANTHER" id="PTHR13847:SF281">
    <property type="entry name" value="FAD DEPENDENT OXIDOREDUCTASE DOMAIN-CONTAINING PROTEIN"/>
    <property type="match status" value="1"/>
</dbReference>
<keyword evidence="4" id="KW-0411">Iron-sulfur</keyword>
<dbReference type="InterPro" id="IPR006076">
    <property type="entry name" value="FAD-dep_OxRdtase"/>
</dbReference>
<evidence type="ECO:0000256" key="1">
    <source>
        <dbReference type="ARBA" id="ARBA00022714"/>
    </source>
</evidence>
<protein>
    <submittedName>
        <fullName evidence="6">Glycine/D-amino acid oxidase</fullName>
    </submittedName>
</protein>
<feature type="domain" description="Rieske" evidence="5">
    <location>
        <begin position="423"/>
        <end position="512"/>
    </location>
</feature>
<dbReference type="Gene3D" id="3.50.50.60">
    <property type="entry name" value="FAD/NAD(P)-binding domain"/>
    <property type="match status" value="1"/>
</dbReference>
<dbReference type="EMBL" id="FOMX01000004">
    <property type="protein sequence ID" value="SFD74698.1"/>
    <property type="molecule type" value="Genomic_DNA"/>
</dbReference>
<evidence type="ECO:0000256" key="2">
    <source>
        <dbReference type="ARBA" id="ARBA00022723"/>
    </source>
</evidence>
<evidence type="ECO:0000313" key="7">
    <source>
        <dbReference type="Proteomes" id="UP000199400"/>
    </source>
</evidence>
<reference evidence="7" key="1">
    <citation type="submission" date="2016-10" db="EMBL/GenBank/DDBJ databases">
        <authorList>
            <person name="Varghese N."/>
            <person name="Submissions S."/>
        </authorList>
    </citation>
    <scope>NUCLEOTIDE SEQUENCE [LARGE SCALE GENOMIC DNA]</scope>
    <source>
        <strain evidence="7">ATCC 25963</strain>
    </source>
</reference>
<dbReference type="AlphaFoldDB" id="A0A1I1UYC1"/>
<keyword evidence="3" id="KW-0408">Iron</keyword>
<dbReference type="Pfam" id="PF01266">
    <property type="entry name" value="DAO"/>
    <property type="match status" value="1"/>
</dbReference>
<keyword evidence="1" id="KW-0001">2Fe-2S</keyword>
<keyword evidence="7" id="KW-1185">Reference proteome</keyword>
<keyword evidence="2" id="KW-0479">Metal-binding</keyword>
<sequence>MALEHPVEATTSVWQATCDTPSFGPLTQDMETDVCIVGAGLVGLTAALRLVRAGRRVVVLDSQQPGRGNTGRTTAHLASAIDDRFSELARVHGLDAARLAWESHATAIDCIEAIARDENIDCDFQRCDGYLWLAPDQDPDILREELETVHAFGWHGVQAMDEDPVFRRPCLRFPDQAQFHPLKYLAGLCAALKRSGAAIFGDTRVEDVAGGDVVVTTTERGRRVRSKAAIVATCSPICDRFAIHSKQAPYTTYAIGLRIPAGVVPTGLYWDTIDPYHYVRLQPGSDGKGDVLIVGGEDHKTGQADDGERRFEALEAWTRARVPAAQERLYRWSGQVFETLDGLAHIGPDPAGAANVYIATGDSGMGMTHSTIAAMMLCSQICDGESEWSHLYDPRRKPLKAGGEFLRENANVAAQYADWLRPGEIRSIDEVAPGTGAILRSGLSRVAVYRDESGEIHACSAACTHLLGSVSWNHLEKTWDCPCHGSRFDRLGEVIAGPARSGLRVLDPRTLR</sequence>
<dbReference type="InterPro" id="IPR036922">
    <property type="entry name" value="Rieske_2Fe-2S_sf"/>
</dbReference>
<dbReference type="SUPFAM" id="SSF50022">
    <property type="entry name" value="ISP domain"/>
    <property type="match status" value="1"/>
</dbReference>
<proteinExistence type="predicted"/>